<accession>A0A919B496</accession>
<keyword evidence="3" id="KW-1185">Reference proteome</keyword>
<dbReference type="EMBL" id="BNBD01000004">
    <property type="protein sequence ID" value="GHF44180.1"/>
    <property type="molecule type" value="Genomic_DNA"/>
</dbReference>
<name>A0A919B496_9ACTN</name>
<evidence type="ECO:0000313" key="3">
    <source>
        <dbReference type="Proteomes" id="UP000638313"/>
    </source>
</evidence>
<dbReference type="Proteomes" id="UP000638313">
    <property type="component" value="Unassembled WGS sequence"/>
</dbReference>
<feature type="compositionally biased region" description="Polar residues" evidence="1">
    <location>
        <begin position="324"/>
        <end position="335"/>
    </location>
</feature>
<evidence type="ECO:0000313" key="2">
    <source>
        <dbReference type="EMBL" id="GHF44180.1"/>
    </source>
</evidence>
<evidence type="ECO:0000256" key="1">
    <source>
        <dbReference type="SAM" id="MobiDB-lite"/>
    </source>
</evidence>
<protein>
    <submittedName>
        <fullName evidence="2">Uncharacterized protein</fullName>
    </submittedName>
</protein>
<reference evidence="2" key="1">
    <citation type="journal article" date="2014" name="Int. J. Syst. Evol. Microbiol.">
        <title>Complete genome sequence of Corynebacterium casei LMG S-19264T (=DSM 44701T), isolated from a smear-ripened cheese.</title>
        <authorList>
            <consortium name="US DOE Joint Genome Institute (JGI-PGF)"/>
            <person name="Walter F."/>
            <person name="Albersmeier A."/>
            <person name="Kalinowski J."/>
            <person name="Ruckert C."/>
        </authorList>
    </citation>
    <scope>NUCLEOTIDE SEQUENCE</scope>
    <source>
        <strain evidence="2">JCM 4059</strain>
    </source>
</reference>
<feature type="compositionally biased region" description="Polar residues" evidence="1">
    <location>
        <begin position="272"/>
        <end position="281"/>
    </location>
</feature>
<sequence length="335" mass="37505">MSTEVGPWRGAKEKREDHLTLTAEENRVVTARWEAAKAARGRLDGLLGEVGERTAAHGGRLEGLEYSLKGLDSFRRKAAGAVDRGDDVEDVVADVDDLNRYTLTFEPDGYVEGTRQAYGELRARGFEPISEQNTWEDPVYKGVNTAWQHPETKEKFELQFHTPDSFKAKTDNHELYELTRSGQFAEHVEKLDDLTPQQKAAMTKQYVQAADLLQNERYENVRIPPGVDELGNRKIRAKLNPDVNPEIVAEVRRMESDLRETHAAAATAASAGPQQQTNRLSTGLDETLQTEGPRLRNNLATKRQPERRAEQRQNAVAPAVEVLPTQSQGRGPSLK</sequence>
<dbReference type="RefSeq" id="WP_190129741.1">
    <property type="nucleotide sequence ID" value="NZ_BNBD01000004.1"/>
</dbReference>
<proteinExistence type="predicted"/>
<comment type="caution">
    <text evidence="2">The sequence shown here is derived from an EMBL/GenBank/DDBJ whole genome shotgun (WGS) entry which is preliminary data.</text>
</comment>
<reference evidence="2" key="2">
    <citation type="submission" date="2020-09" db="EMBL/GenBank/DDBJ databases">
        <authorList>
            <person name="Sun Q."/>
            <person name="Ohkuma M."/>
        </authorList>
    </citation>
    <scope>NUCLEOTIDE SEQUENCE</scope>
    <source>
        <strain evidence="2">JCM 4059</strain>
    </source>
</reference>
<feature type="region of interest" description="Disordered" evidence="1">
    <location>
        <begin position="258"/>
        <end position="335"/>
    </location>
</feature>
<organism evidence="2 3">
    <name type="scientific">Streptomyces mashuensis</name>
    <dbReference type="NCBI Taxonomy" id="33904"/>
    <lineage>
        <taxon>Bacteria</taxon>
        <taxon>Bacillati</taxon>
        <taxon>Actinomycetota</taxon>
        <taxon>Actinomycetes</taxon>
        <taxon>Kitasatosporales</taxon>
        <taxon>Streptomycetaceae</taxon>
        <taxon>Streptomyces</taxon>
    </lineage>
</organism>
<gene>
    <name evidence="2" type="ORF">GCM10010218_26870</name>
</gene>
<dbReference type="AlphaFoldDB" id="A0A919B496"/>